<evidence type="ECO:0000313" key="3">
    <source>
        <dbReference type="EMBL" id="PQQ05090.1"/>
    </source>
</evidence>
<reference evidence="3 4" key="1">
    <citation type="submission" date="2018-02" db="EMBL/GenBank/DDBJ databases">
        <title>Draft genome of wild Prunus yedoensis var. nudiflora.</title>
        <authorList>
            <person name="Baek S."/>
            <person name="Kim J.-H."/>
            <person name="Choi K."/>
            <person name="Kim G.-B."/>
            <person name="Cho A."/>
            <person name="Jang H."/>
            <person name="Shin C.-H."/>
            <person name="Yu H.-J."/>
            <person name="Mun J.-H."/>
        </authorList>
    </citation>
    <scope>NUCLEOTIDE SEQUENCE [LARGE SCALE GENOMIC DNA]</scope>
    <source>
        <strain evidence="4">cv. Jeju island</strain>
        <tissue evidence="3">Leaf</tissue>
    </source>
</reference>
<name>A0A314YGG0_PRUYE</name>
<keyword evidence="4" id="KW-1185">Reference proteome</keyword>
<dbReference type="OrthoDB" id="1931827at2759"/>
<dbReference type="Proteomes" id="UP000250321">
    <property type="component" value="Unassembled WGS sequence"/>
</dbReference>
<dbReference type="PANTHER" id="PTHR36733:SF1">
    <property type="entry name" value="CELL WALL PROTEIN-RELATED"/>
    <property type="match status" value="1"/>
</dbReference>
<evidence type="ECO:0000256" key="1">
    <source>
        <dbReference type="SAM" id="MobiDB-lite"/>
    </source>
</evidence>
<feature type="chain" id="PRO_5016392666" description="Cell wall protein" evidence="2">
    <location>
        <begin position="29"/>
        <end position="130"/>
    </location>
</feature>
<gene>
    <name evidence="3" type="ORF">Pyn_37066</name>
</gene>
<evidence type="ECO:0008006" key="5">
    <source>
        <dbReference type="Google" id="ProtNLM"/>
    </source>
</evidence>
<evidence type="ECO:0000256" key="2">
    <source>
        <dbReference type="SAM" id="SignalP"/>
    </source>
</evidence>
<feature type="region of interest" description="Disordered" evidence="1">
    <location>
        <begin position="64"/>
        <end position="130"/>
    </location>
</feature>
<feature type="signal peptide" evidence="2">
    <location>
        <begin position="1"/>
        <end position="28"/>
    </location>
</feature>
<organism evidence="3 4">
    <name type="scientific">Prunus yedoensis var. nudiflora</name>
    <dbReference type="NCBI Taxonomy" id="2094558"/>
    <lineage>
        <taxon>Eukaryota</taxon>
        <taxon>Viridiplantae</taxon>
        <taxon>Streptophyta</taxon>
        <taxon>Embryophyta</taxon>
        <taxon>Tracheophyta</taxon>
        <taxon>Spermatophyta</taxon>
        <taxon>Magnoliopsida</taxon>
        <taxon>eudicotyledons</taxon>
        <taxon>Gunneridae</taxon>
        <taxon>Pentapetalae</taxon>
        <taxon>rosids</taxon>
        <taxon>fabids</taxon>
        <taxon>Rosales</taxon>
        <taxon>Rosaceae</taxon>
        <taxon>Amygdaloideae</taxon>
        <taxon>Amygdaleae</taxon>
        <taxon>Prunus</taxon>
    </lineage>
</organism>
<dbReference type="InterPro" id="IPR034565">
    <property type="entry name" value="Put_cell_wall"/>
</dbReference>
<dbReference type="EMBL" id="PJQY01001141">
    <property type="protein sequence ID" value="PQQ05090.1"/>
    <property type="molecule type" value="Genomic_DNA"/>
</dbReference>
<evidence type="ECO:0000313" key="4">
    <source>
        <dbReference type="Proteomes" id="UP000250321"/>
    </source>
</evidence>
<accession>A0A314YGG0</accession>
<dbReference type="AlphaFoldDB" id="A0A314YGG0"/>
<dbReference type="PANTHER" id="PTHR36733">
    <property type="entry name" value="CELL WALL PROTEIN-RELATED"/>
    <property type="match status" value="1"/>
</dbReference>
<comment type="caution">
    <text evidence="3">The sequence shown here is derived from an EMBL/GenBank/DDBJ whole genome shotgun (WGS) entry which is preliminary data.</text>
</comment>
<keyword evidence="2" id="KW-0732">Signal</keyword>
<sequence>MADTTRSSFLPLISVLVVLLAITGQAVAGRSVPTKDDKKQPEWFIGHDGSYLIPGIGRVIFPPLHNVVPQTPFPDNGSTGSTGGSGSGETPSTGHDYVPGGDDTFVPNPGYEVPTPGNGAGNAPATPTSP</sequence>
<proteinExistence type="predicted"/>
<protein>
    <recommendedName>
        <fullName evidence="5">Cell wall protein</fullName>
    </recommendedName>
</protein>
<dbReference type="STRING" id="2094558.A0A314YGG0"/>